<dbReference type="PANTHER" id="PTHR33734:SF34">
    <property type="entry name" value="SPOIVD-ASSOCIATED FACTOR A"/>
    <property type="match status" value="1"/>
</dbReference>
<protein>
    <submittedName>
        <fullName evidence="2">SafA/ExsA family spore coat assembly protein</fullName>
    </submittedName>
</protein>
<evidence type="ECO:0000259" key="1">
    <source>
        <dbReference type="PROSITE" id="PS51782"/>
    </source>
</evidence>
<feature type="domain" description="LysM" evidence="1">
    <location>
        <begin position="2"/>
        <end position="47"/>
    </location>
</feature>
<comment type="caution">
    <text evidence="2">The sequence shown here is derived from an EMBL/GenBank/DDBJ whole genome shotgun (WGS) entry which is preliminary data.</text>
</comment>
<dbReference type="InterPro" id="IPR018392">
    <property type="entry name" value="LysM"/>
</dbReference>
<organism evidence="2 3">
    <name type="scientific">Jeotgalibacillus terrae</name>
    <dbReference type="NCBI Taxonomy" id="587735"/>
    <lineage>
        <taxon>Bacteria</taxon>
        <taxon>Bacillati</taxon>
        <taxon>Bacillota</taxon>
        <taxon>Bacilli</taxon>
        <taxon>Bacillales</taxon>
        <taxon>Caryophanaceae</taxon>
        <taxon>Jeotgalibacillus</taxon>
    </lineage>
</organism>
<evidence type="ECO:0000313" key="3">
    <source>
        <dbReference type="Proteomes" id="UP001597561"/>
    </source>
</evidence>
<dbReference type="PANTHER" id="PTHR33734">
    <property type="entry name" value="LYSM DOMAIN-CONTAINING GPI-ANCHORED PROTEIN 2"/>
    <property type="match status" value="1"/>
</dbReference>
<dbReference type="Gene3D" id="3.10.350.10">
    <property type="entry name" value="LysM domain"/>
    <property type="match status" value="1"/>
</dbReference>
<reference evidence="3" key="1">
    <citation type="journal article" date="2019" name="Int. J. Syst. Evol. Microbiol.">
        <title>The Global Catalogue of Microorganisms (GCM) 10K type strain sequencing project: providing services to taxonomists for standard genome sequencing and annotation.</title>
        <authorList>
            <consortium name="The Broad Institute Genomics Platform"/>
            <consortium name="The Broad Institute Genome Sequencing Center for Infectious Disease"/>
            <person name="Wu L."/>
            <person name="Ma J."/>
        </authorList>
    </citation>
    <scope>NUCLEOTIDE SEQUENCE [LARGE SCALE GENOMIC DNA]</scope>
    <source>
        <strain evidence="3">KCTC 13528</strain>
    </source>
</reference>
<dbReference type="SUPFAM" id="SSF54106">
    <property type="entry name" value="LysM domain"/>
    <property type="match status" value="1"/>
</dbReference>
<dbReference type="SMART" id="SM00257">
    <property type="entry name" value="LysM"/>
    <property type="match status" value="1"/>
</dbReference>
<dbReference type="RefSeq" id="WP_204728981.1">
    <property type="nucleotide sequence ID" value="NZ_JAFBDK010000006.1"/>
</dbReference>
<sequence length="214" mass="25122">MKIHVVQKGDTLWTIAKNYQVSFEELKAVNTQLADPDMIMPGMKIKIPAGKAVEKEEYMHPYANNKPAYPLLPEDFEMPYKNMVMPKAVKMPEIPKMPEMPKMQEVPKMQTAPKMEEPPKMPKAEPIKMWKEPEQKYCTCKKTPPAQQVMPQMNFMPHMQQMPQMQQMYPMPQMQQMPQMMMPAPEHHMMEPWCHPMPHCCCPCHQPHPYRGPF</sequence>
<name>A0ABW5ZJM7_9BACL</name>
<keyword evidence="3" id="KW-1185">Reference proteome</keyword>
<evidence type="ECO:0000313" key="2">
    <source>
        <dbReference type="EMBL" id="MFD2912496.1"/>
    </source>
</evidence>
<dbReference type="PROSITE" id="PS51782">
    <property type="entry name" value="LYSM"/>
    <property type="match status" value="1"/>
</dbReference>
<dbReference type="InterPro" id="IPR014248">
    <property type="entry name" value="Spore_coat_assembly_SafA"/>
</dbReference>
<accession>A0ABW5ZJM7</accession>
<dbReference type="EMBL" id="JBHUPG010000022">
    <property type="protein sequence ID" value="MFD2912496.1"/>
    <property type="molecule type" value="Genomic_DNA"/>
</dbReference>
<gene>
    <name evidence="2" type="primary">safA</name>
    <name evidence="2" type="ORF">ACFS5P_11480</name>
</gene>
<dbReference type="InterPro" id="IPR036779">
    <property type="entry name" value="LysM_dom_sf"/>
</dbReference>
<dbReference type="NCBIfam" id="TIGR02899">
    <property type="entry name" value="spore_safA"/>
    <property type="match status" value="1"/>
</dbReference>
<dbReference type="Proteomes" id="UP001597561">
    <property type="component" value="Unassembled WGS sequence"/>
</dbReference>
<dbReference type="Pfam" id="PF01476">
    <property type="entry name" value="LysM"/>
    <property type="match status" value="1"/>
</dbReference>
<dbReference type="CDD" id="cd00118">
    <property type="entry name" value="LysM"/>
    <property type="match status" value="1"/>
</dbReference>
<proteinExistence type="predicted"/>